<keyword evidence="1" id="KW-1133">Transmembrane helix</keyword>
<reference evidence="2" key="1">
    <citation type="submission" date="2021-02" db="EMBL/GenBank/DDBJ databases">
        <authorList>
            <person name="Nowell W R."/>
        </authorList>
    </citation>
    <scope>NUCLEOTIDE SEQUENCE</scope>
</reference>
<protein>
    <submittedName>
        <fullName evidence="2">Uncharacterized protein</fullName>
    </submittedName>
</protein>
<dbReference type="EMBL" id="CAJOBE010001866">
    <property type="protein sequence ID" value="CAF3780921.1"/>
    <property type="molecule type" value="Genomic_DNA"/>
</dbReference>
<feature type="transmembrane region" description="Helical" evidence="1">
    <location>
        <begin position="24"/>
        <end position="43"/>
    </location>
</feature>
<comment type="caution">
    <text evidence="2">The sequence shown here is derived from an EMBL/GenBank/DDBJ whole genome shotgun (WGS) entry which is preliminary data.</text>
</comment>
<gene>
    <name evidence="2" type="ORF">FNK824_LOCUS13907</name>
</gene>
<evidence type="ECO:0000313" key="2">
    <source>
        <dbReference type="EMBL" id="CAF3780921.1"/>
    </source>
</evidence>
<proteinExistence type="predicted"/>
<evidence type="ECO:0000313" key="3">
    <source>
        <dbReference type="Proteomes" id="UP000663874"/>
    </source>
</evidence>
<keyword evidence="1" id="KW-0812">Transmembrane</keyword>
<sequence>LNGFILCAIQIFASHRLAAKESGIIIIFSIFIIVEIILVTAIARQPKSEKSSYFEVSYKILGFEREKI</sequence>
<evidence type="ECO:0000256" key="1">
    <source>
        <dbReference type="SAM" id="Phobius"/>
    </source>
</evidence>
<feature type="non-terminal residue" evidence="2">
    <location>
        <position position="1"/>
    </location>
</feature>
<keyword evidence="1" id="KW-0472">Membrane</keyword>
<dbReference type="Proteomes" id="UP000663874">
    <property type="component" value="Unassembled WGS sequence"/>
</dbReference>
<dbReference type="AlphaFoldDB" id="A0A819A8I7"/>
<organism evidence="2 3">
    <name type="scientific">Rotaria sordida</name>
    <dbReference type="NCBI Taxonomy" id="392033"/>
    <lineage>
        <taxon>Eukaryota</taxon>
        <taxon>Metazoa</taxon>
        <taxon>Spiralia</taxon>
        <taxon>Gnathifera</taxon>
        <taxon>Rotifera</taxon>
        <taxon>Eurotatoria</taxon>
        <taxon>Bdelloidea</taxon>
        <taxon>Philodinida</taxon>
        <taxon>Philodinidae</taxon>
        <taxon>Rotaria</taxon>
    </lineage>
</organism>
<accession>A0A819A8I7</accession>
<name>A0A819A8I7_9BILA</name>